<accession>A0ACC0KE97</accession>
<evidence type="ECO:0000313" key="1">
    <source>
        <dbReference type="EMBL" id="KAI8434694.1"/>
    </source>
</evidence>
<dbReference type="Proteomes" id="UP001064048">
    <property type="component" value="Chromosome 5"/>
</dbReference>
<organism evidence="1 2">
    <name type="scientific">Choristoneura fumiferana</name>
    <name type="common">Spruce budworm moth</name>
    <name type="synonym">Archips fumiferana</name>
    <dbReference type="NCBI Taxonomy" id="7141"/>
    <lineage>
        <taxon>Eukaryota</taxon>
        <taxon>Metazoa</taxon>
        <taxon>Ecdysozoa</taxon>
        <taxon>Arthropoda</taxon>
        <taxon>Hexapoda</taxon>
        <taxon>Insecta</taxon>
        <taxon>Pterygota</taxon>
        <taxon>Neoptera</taxon>
        <taxon>Endopterygota</taxon>
        <taxon>Lepidoptera</taxon>
        <taxon>Glossata</taxon>
        <taxon>Ditrysia</taxon>
        <taxon>Tortricoidea</taxon>
        <taxon>Tortricidae</taxon>
        <taxon>Tortricinae</taxon>
        <taxon>Choristoneura</taxon>
    </lineage>
</organism>
<keyword evidence="2" id="KW-1185">Reference proteome</keyword>
<reference evidence="1 2" key="1">
    <citation type="journal article" date="2022" name="Genome Biol. Evol.">
        <title>The Spruce Budworm Genome: Reconstructing the Evolutionary History of Antifreeze Proteins.</title>
        <authorList>
            <person name="Beliveau C."/>
            <person name="Gagne P."/>
            <person name="Picq S."/>
            <person name="Vernygora O."/>
            <person name="Keeling C.I."/>
            <person name="Pinkney K."/>
            <person name="Doucet D."/>
            <person name="Wen F."/>
            <person name="Johnston J.S."/>
            <person name="Maaroufi H."/>
            <person name="Boyle B."/>
            <person name="Laroche J."/>
            <person name="Dewar K."/>
            <person name="Juretic N."/>
            <person name="Blackburn G."/>
            <person name="Nisole A."/>
            <person name="Brunet B."/>
            <person name="Brandao M."/>
            <person name="Lumley L."/>
            <person name="Duan J."/>
            <person name="Quan G."/>
            <person name="Lucarotti C.J."/>
            <person name="Roe A.D."/>
            <person name="Sperling F.A.H."/>
            <person name="Levesque R.C."/>
            <person name="Cusson M."/>
        </authorList>
    </citation>
    <scope>NUCLEOTIDE SEQUENCE [LARGE SCALE GENOMIC DNA]</scope>
    <source>
        <strain evidence="1">Glfc:IPQL:Cfum</strain>
    </source>
</reference>
<dbReference type="EMBL" id="CM046105">
    <property type="protein sequence ID" value="KAI8434694.1"/>
    <property type="molecule type" value="Genomic_DNA"/>
</dbReference>
<gene>
    <name evidence="1" type="ORF">MSG28_003225</name>
</gene>
<comment type="caution">
    <text evidence="1">The sequence shown here is derived from an EMBL/GenBank/DDBJ whole genome shotgun (WGS) entry which is preliminary data.</text>
</comment>
<evidence type="ECO:0000313" key="2">
    <source>
        <dbReference type="Proteomes" id="UP001064048"/>
    </source>
</evidence>
<protein>
    <submittedName>
        <fullName evidence="1">Uncharacterized protein</fullName>
    </submittedName>
</protein>
<name>A0ACC0KE97_CHOFU</name>
<sequence length="569" mass="64100">MSQNSDESEPETIILFEYVEKDSIEDPRSEWSSLLIEKPEENKNKLLHAKGLYSPGSGEVCGKYIALSDSDVLRHCHYNYPVVVDPGIEDALFNPEKPIVYPANGQARYLALCEEMKQCPVGIFYKGLLADEIDLSYYGVHLMGVQAMTKALAYNTNVKRFSLADNFLNDDACFHLGELLNINWTITELNLAGCRIKPSGVRNLVAGLPANRTLVKLDLTGNELGEKGGENFSELILQGSSISQINLSKNKLGQYAAQALAEAIYVTNNLTHLNLSWNFLNTPNVTKILDEISNNSVLNELNLSWNSLEGVRIAKAIQNLLKVAPLTILDLSNNRFCNDATPLLVSQLNKCKTLVTLDLSYNPLTTVDANVVIEKMLQNTVKVQNVLMKNVYVDKSFIKTLEKVKEMDLRDNFTVVYDRVLQNYDIKGPDMRELLLKRAAFLSRSNKKHRFDIALVFLQLRKDHPISFISVSELLQYFKRRGVASNGDLVEELGEAFPGPKGKQPTLDLAAIVDFVQRLWPETKLPPTPPPEPEKEPEPLPESRTKKKREITLQKLGKKEKRKKKIKRS</sequence>
<proteinExistence type="predicted"/>